<dbReference type="Pfam" id="PF06335">
    <property type="entry name" value="DUF1054"/>
    <property type="match status" value="1"/>
</dbReference>
<keyword evidence="3" id="KW-1185">Reference proteome</keyword>
<dbReference type="InterPro" id="IPR009403">
    <property type="entry name" value="UPF0637"/>
</dbReference>
<gene>
    <name evidence="2" type="ORF">EDD62_0884</name>
</gene>
<organism evidence="2 3">
    <name type="scientific">Abyssicoccus albus</name>
    <dbReference type="NCBI Taxonomy" id="1817405"/>
    <lineage>
        <taxon>Bacteria</taxon>
        <taxon>Bacillati</taxon>
        <taxon>Bacillota</taxon>
        <taxon>Bacilli</taxon>
        <taxon>Bacillales</taxon>
        <taxon>Abyssicoccaceae</taxon>
    </lineage>
</organism>
<protein>
    <recommendedName>
        <fullName evidence="1">UPF0637 protein EDD62_0884</fullName>
    </recommendedName>
</protein>
<evidence type="ECO:0000313" key="3">
    <source>
        <dbReference type="Proteomes" id="UP000277108"/>
    </source>
</evidence>
<reference evidence="2 3" key="1">
    <citation type="submission" date="2018-11" db="EMBL/GenBank/DDBJ databases">
        <title>Genomic Encyclopedia of Type Strains, Phase IV (KMG-IV): sequencing the most valuable type-strain genomes for metagenomic binning, comparative biology and taxonomic classification.</title>
        <authorList>
            <person name="Goeker M."/>
        </authorList>
    </citation>
    <scope>NUCLEOTIDE SEQUENCE [LARGE SCALE GENOMIC DNA]</scope>
    <source>
        <strain evidence="2 3">DSM 29158</strain>
    </source>
</reference>
<proteinExistence type="inferred from homology"/>
<dbReference type="EMBL" id="RKRK01000002">
    <property type="protein sequence ID" value="RPF58240.1"/>
    <property type="molecule type" value="Genomic_DNA"/>
</dbReference>
<evidence type="ECO:0000256" key="1">
    <source>
        <dbReference type="HAMAP-Rule" id="MF_01851"/>
    </source>
</evidence>
<comment type="caution">
    <text evidence="2">The sequence shown here is derived from an EMBL/GenBank/DDBJ whole genome shotgun (WGS) entry which is preliminary data.</text>
</comment>
<dbReference type="PIRSF" id="PIRSF021332">
    <property type="entry name" value="DUF1054"/>
    <property type="match status" value="1"/>
</dbReference>
<sequence>MMSKYTFKENDFKTFDIDGLEPRMDAIKKNIRPQLNALGDYFSDYLSNQYDQPYYPHVAKHLRRTVNPPNDTWVAFATNNRGYKMLPHYQIGLFGSHLFIMYGVIYESEYKETCANKWLDMIDTFRALPDNFVISKDHMKEEKLKISELSDEELIKAIERLKKVKKGEFLIGKKYLPTDEVFKSDESFLKEVQFVFDTLDPFTIQ</sequence>
<dbReference type="HAMAP" id="MF_01851">
    <property type="entry name" value="UPF0637"/>
    <property type="match status" value="1"/>
</dbReference>
<name>A0A3N5BT53_9BACL</name>
<dbReference type="Proteomes" id="UP000277108">
    <property type="component" value="Unassembled WGS sequence"/>
</dbReference>
<comment type="similarity">
    <text evidence="1">Belongs to the UPF0637 family.</text>
</comment>
<dbReference type="AlphaFoldDB" id="A0A3N5BT53"/>
<dbReference type="Gene3D" id="3.30.930.20">
    <property type="entry name" value="Protein of unknown function DUF1054"/>
    <property type="match status" value="1"/>
</dbReference>
<dbReference type="InterPro" id="IPR053707">
    <property type="entry name" value="UPF0637_domain_sf"/>
</dbReference>
<evidence type="ECO:0000313" key="2">
    <source>
        <dbReference type="EMBL" id="RPF58240.1"/>
    </source>
</evidence>
<accession>A0A3N5BT53</accession>
<dbReference type="SUPFAM" id="SSF142913">
    <property type="entry name" value="YktB/PF0168-like"/>
    <property type="match status" value="1"/>
</dbReference>